<dbReference type="EMBL" id="BKCJ010342745">
    <property type="protein sequence ID" value="GEZ92415.1"/>
    <property type="molecule type" value="Genomic_DNA"/>
</dbReference>
<accession>A0A699IWQ9</accession>
<sequence length="82" mass="8774">VDTVVAVVGIANNTDHTMAEHNQVGCRLLVVEHCKPQPCAQTFPNTCLSDMIAYTSSSQSPGDVSPYYPSYHTSAASMLSEV</sequence>
<dbReference type="AlphaFoldDB" id="A0A699IWQ9"/>
<evidence type="ECO:0000313" key="1">
    <source>
        <dbReference type="EMBL" id="GEZ92415.1"/>
    </source>
</evidence>
<comment type="caution">
    <text evidence="1">The sequence shown here is derived from an EMBL/GenBank/DDBJ whole genome shotgun (WGS) entry which is preliminary data.</text>
</comment>
<name>A0A699IWQ9_TANCI</name>
<reference evidence="1" key="1">
    <citation type="journal article" date="2019" name="Sci. Rep.">
        <title>Draft genome of Tanacetum cinerariifolium, the natural source of mosquito coil.</title>
        <authorList>
            <person name="Yamashiro T."/>
            <person name="Shiraishi A."/>
            <person name="Satake H."/>
            <person name="Nakayama K."/>
        </authorList>
    </citation>
    <scope>NUCLEOTIDE SEQUENCE</scope>
</reference>
<protein>
    <submittedName>
        <fullName evidence="1">Uncharacterized protein</fullName>
    </submittedName>
</protein>
<organism evidence="1">
    <name type="scientific">Tanacetum cinerariifolium</name>
    <name type="common">Dalmatian daisy</name>
    <name type="synonym">Chrysanthemum cinerariifolium</name>
    <dbReference type="NCBI Taxonomy" id="118510"/>
    <lineage>
        <taxon>Eukaryota</taxon>
        <taxon>Viridiplantae</taxon>
        <taxon>Streptophyta</taxon>
        <taxon>Embryophyta</taxon>
        <taxon>Tracheophyta</taxon>
        <taxon>Spermatophyta</taxon>
        <taxon>Magnoliopsida</taxon>
        <taxon>eudicotyledons</taxon>
        <taxon>Gunneridae</taxon>
        <taxon>Pentapetalae</taxon>
        <taxon>asterids</taxon>
        <taxon>campanulids</taxon>
        <taxon>Asterales</taxon>
        <taxon>Asteraceae</taxon>
        <taxon>Asteroideae</taxon>
        <taxon>Anthemideae</taxon>
        <taxon>Anthemidinae</taxon>
        <taxon>Tanacetum</taxon>
    </lineage>
</organism>
<proteinExistence type="predicted"/>
<gene>
    <name evidence="1" type="ORF">Tci_564388</name>
</gene>
<feature type="non-terminal residue" evidence="1">
    <location>
        <position position="1"/>
    </location>
</feature>